<dbReference type="EMBL" id="BPLQ01006085">
    <property type="protein sequence ID" value="GIY19966.1"/>
    <property type="molecule type" value="Genomic_DNA"/>
</dbReference>
<evidence type="ECO:0000313" key="2">
    <source>
        <dbReference type="EMBL" id="GIY19966.1"/>
    </source>
</evidence>
<dbReference type="AlphaFoldDB" id="A0AAV4RGB2"/>
<evidence type="ECO:0000256" key="1">
    <source>
        <dbReference type="SAM" id="MobiDB-lite"/>
    </source>
</evidence>
<gene>
    <name evidence="2" type="ORF">CDAR_583781</name>
</gene>
<sequence>MLLRSLSATKSSNSGHRIKQNQLSGEITAWQTISRSMPWTEPKLCRKPPGELLGLGNSDIACEMICSYCREEGTEINCLAKNGSLATRKLIIMGNHSFIGGGLRKVLF</sequence>
<feature type="region of interest" description="Disordered" evidence="1">
    <location>
        <begin position="1"/>
        <end position="20"/>
    </location>
</feature>
<reference evidence="2 3" key="1">
    <citation type="submission" date="2021-06" db="EMBL/GenBank/DDBJ databases">
        <title>Caerostris darwini draft genome.</title>
        <authorList>
            <person name="Kono N."/>
            <person name="Arakawa K."/>
        </authorList>
    </citation>
    <scope>NUCLEOTIDE SEQUENCE [LARGE SCALE GENOMIC DNA]</scope>
</reference>
<evidence type="ECO:0000313" key="3">
    <source>
        <dbReference type="Proteomes" id="UP001054837"/>
    </source>
</evidence>
<protein>
    <submittedName>
        <fullName evidence="2">Uncharacterized protein</fullName>
    </submittedName>
</protein>
<comment type="caution">
    <text evidence="2">The sequence shown here is derived from an EMBL/GenBank/DDBJ whole genome shotgun (WGS) entry which is preliminary data.</text>
</comment>
<organism evidence="2 3">
    <name type="scientific">Caerostris darwini</name>
    <dbReference type="NCBI Taxonomy" id="1538125"/>
    <lineage>
        <taxon>Eukaryota</taxon>
        <taxon>Metazoa</taxon>
        <taxon>Ecdysozoa</taxon>
        <taxon>Arthropoda</taxon>
        <taxon>Chelicerata</taxon>
        <taxon>Arachnida</taxon>
        <taxon>Araneae</taxon>
        <taxon>Araneomorphae</taxon>
        <taxon>Entelegynae</taxon>
        <taxon>Araneoidea</taxon>
        <taxon>Araneidae</taxon>
        <taxon>Caerostris</taxon>
    </lineage>
</organism>
<dbReference type="Proteomes" id="UP001054837">
    <property type="component" value="Unassembled WGS sequence"/>
</dbReference>
<keyword evidence="3" id="KW-1185">Reference proteome</keyword>
<accession>A0AAV4RGB2</accession>
<name>A0AAV4RGB2_9ARAC</name>
<proteinExistence type="predicted"/>